<dbReference type="OrthoDB" id="190835at2759"/>
<sequence length="160" mass="16740">MPPGTNNPMGKPLTRLGPRNRTKGCEWPHRIIAGKWPILGGGGDLTSCGIQQNPSIDGHKSVPLEHLRAYVAAASTSSAGGGSAAQQLQNQHHQSDGPGMVPQSTGVGIGSVSKWEEPYFDETTPRNVTALVGKSAYLSCRVKNLGNKTVSPGDGSWVGD</sequence>
<feature type="domain" description="Ig-like" evidence="2">
    <location>
        <begin position="118"/>
        <end position="160"/>
    </location>
</feature>
<dbReference type="InterPro" id="IPR037448">
    <property type="entry name" value="Zig-8"/>
</dbReference>
<dbReference type="Gene3D" id="2.60.40.10">
    <property type="entry name" value="Immunoglobulins"/>
    <property type="match status" value="1"/>
</dbReference>
<evidence type="ECO:0000256" key="1">
    <source>
        <dbReference type="SAM" id="MobiDB-lite"/>
    </source>
</evidence>
<reference evidence="4" key="2">
    <citation type="submission" date="2020-05" db="UniProtKB">
        <authorList>
            <consortium name="EnsemblMetazoa"/>
        </authorList>
    </citation>
    <scope>IDENTIFICATION</scope>
    <source>
        <strain evidence="4">JHB</strain>
    </source>
</reference>
<reference evidence="3" key="1">
    <citation type="submission" date="2007-03" db="EMBL/GenBank/DDBJ databases">
        <title>Annotation of Culex pipiens quinquefasciatus.</title>
        <authorList>
            <consortium name="The Broad Institute Genome Sequencing Platform"/>
            <person name="Atkinson P.W."/>
            <person name="Hemingway J."/>
            <person name="Christensen B.M."/>
            <person name="Higgs S."/>
            <person name="Kodira C."/>
            <person name="Hannick L."/>
            <person name="Megy K."/>
            <person name="O'Leary S."/>
            <person name="Pearson M."/>
            <person name="Haas B.J."/>
            <person name="Mauceli E."/>
            <person name="Wortman J.R."/>
            <person name="Lee N.H."/>
            <person name="Guigo R."/>
            <person name="Stanke M."/>
            <person name="Alvarado L."/>
            <person name="Amedeo P."/>
            <person name="Antoine C.H."/>
            <person name="Arensburger P."/>
            <person name="Bidwell S.L."/>
            <person name="Crawford M."/>
            <person name="Camaro F."/>
            <person name="Devon K."/>
            <person name="Engels R."/>
            <person name="Hammond M."/>
            <person name="Howarth C."/>
            <person name="Koehrsen M."/>
            <person name="Lawson D."/>
            <person name="Montgomery P."/>
            <person name="Nene V."/>
            <person name="Nusbaum C."/>
            <person name="Puiu D."/>
            <person name="Romero-Severson J."/>
            <person name="Severson D.W."/>
            <person name="Shumway M."/>
            <person name="Sisk P."/>
            <person name="Stolte C."/>
            <person name="Zeng Q."/>
            <person name="Eisenstadt E."/>
            <person name="Fraser-Liggett C."/>
            <person name="Strausberg R."/>
            <person name="Galagan J."/>
            <person name="Birren B."/>
            <person name="Collins F.H."/>
        </authorList>
    </citation>
    <scope>NUCLEOTIDE SEQUENCE [LARGE SCALE GENOMIC DNA]</scope>
    <source>
        <strain evidence="3">JHB</strain>
    </source>
</reference>
<dbReference type="EnsemblMetazoa" id="CPIJ007207-RA">
    <property type="protein sequence ID" value="CPIJ007207-PA"/>
    <property type="gene ID" value="CPIJ007207"/>
</dbReference>
<dbReference type="PROSITE" id="PS50835">
    <property type="entry name" value="IG_LIKE"/>
    <property type="match status" value="1"/>
</dbReference>
<dbReference type="HOGENOM" id="CLU_1653833_0_0_1"/>
<dbReference type="PANTHER" id="PTHR23279:SF46">
    <property type="entry name" value="DEFECTIVE PROBOSCIS EXTENSION RESPONSE 10, ISOFORM A-RELATED"/>
    <property type="match status" value="1"/>
</dbReference>
<evidence type="ECO:0000313" key="3">
    <source>
        <dbReference type="EMBL" id="EDS28570.1"/>
    </source>
</evidence>
<dbReference type="VEuPathDB" id="VectorBase:CQUJHB010521"/>
<evidence type="ECO:0000313" key="5">
    <source>
        <dbReference type="Proteomes" id="UP000002320"/>
    </source>
</evidence>
<dbReference type="VEuPathDB" id="VectorBase:CPIJ007207"/>
<dbReference type="GO" id="GO:0032589">
    <property type="term" value="C:neuron projection membrane"/>
    <property type="evidence" value="ECO:0007669"/>
    <property type="project" value="TreeGrafter"/>
</dbReference>
<dbReference type="eggNOG" id="ENOG502SYCC">
    <property type="taxonomic scope" value="Eukaryota"/>
</dbReference>
<dbReference type="AlphaFoldDB" id="B0WIL5"/>
<accession>B0WIL5</accession>
<gene>
    <name evidence="4" type="primary">6038846</name>
    <name evidence="3" type="ORF">CpipJ_CPIJ007207</name>
</gene>
<dbReference type="InterPro" id="IPR013783">
    <property type="entry name" value="Ig-like_fold"/>
</dbReference>
<dbReference type="Proteomes" id="UP000002320">
    <property type="component" value="Unassembled WGS sequence"/>
</dbReference>
<dbReference type="STRING" id="7176.B0WIL5"/>
<evidence type="ECO:0000259" key="2">
    <source>
        <dbReference type="PROSITE" id="PS50835"/>
    </source>
</evidence>
<organism>
    <name type="scientific">Culex quinquefasciatus</name>
    <name type="common">Southern house mosquito</name>
    <name type="synonym">Culex pungens</name>
    <dbReference type="NCBI Taxonomy" id="7176"/>
    <lineage>
        <taxon>Eukaryota</taxon>
        <taxon>Metazoa</taxon>
        <taxon>Ecdysozoa</taxon>
        <taxon>Arthropoda</taxon>
        <taxon>Hexapoda</taxon>
        <taxon>Insecta</taxon>
        <taxon>Pterygota</taxon>
        <taxon>Neoptera</taxon>
        <taxon>Endopterygota</taxon>
        <taxon>Diptera</taxon>
        <taxon>Nematocera</taxon>
        <taxon>Culicoidea</taxon>
        <taxon>Culicidae</taxon>
        <taxon>Culicinae</taxon>
        <taxon>Culicini</taxon>
        <taxon>Culex</taxon>
        <taxon>Culex</taxon>
    </lineage>
</organism>
<dbReference type="InParanoid" id="B0WIL5"/>
<proteinExistence type="predicted"/>
<name>B0WIL5_CULQU</name>
<protein>
    <recommendedName>
        <fullName evidence="2">Ig-like domain-containing protein</fullName>
    </recommendedName>
</protein>
<dbReference type="GO" id="GO:0050808">
    <property type="term" value="P:synapse organization"/>
    <property type="evidence" value="ECO:0007669"/>
    <property type="project" value="TreeGrafter"/>
</dbReference>
<dbReference type="EMBL" id="DS231950">
    <property type="protein sequence ID" value="EDS28570.1"/>
    <property type="molecule type" value="Genomic_DNA"/>
</dbReference>
<evidence type="ECO:0000313" key="4">
    <source>
        <dbReference type="EnsemblMetazoa" id="CPIJ007207-PA"/>
    </source>
</evidence>
<feature type="region of interest" description="Disordered" evidence="1">
    <location>
        <begin position="1"/>
        <end position="22"/>
    </location>
</feature>
<dbReference type="InterPro" id="IPR007110">
    <property type="entry name" value="Ig-like_dom"/>
</dbReference>
<dbReference type="KEGG" id="cqu:CpipJ_CPIJ007207"/>
<feature type="region of interest" description="Disordered" evidence="1">
    <location>
        <begin position="75"/>
        <end position="103"/>
    </location>
</feature>
<keyword evidence="5" id="KW-1185">Reference proteome</keyword>
<dbReference type="PANTHER" id="PTHR23279">
    <property type="entry name" value="DEFECTIVE PROBOSCIS EXTENSION RESPONSE DPR -RELATED"/>
    <property type="match status" value="1"/>
</dbReference>